<dbReference type="InterPro" id="IPR001727">
    <property type="entry name" value="GDT1-like"/>
</dbReference>
<dbReference type="PANTHER" id="PTHR12608:SF7">
    <property type="entry name" value="PROTEIN PAM71-HOMOLOG, CHLOROPLASTIC"/>
    <property type="match status" value="1"/>
</dbReference>
<name>A0A834LZ35_RHOSS</name>
<keyword evidence="5 6" id="KW-0472">Membrane</keyword>
<dbReference type="GO" id="GO:0005794">
    <property type="term" value="C:Golgi apparatus"/>
    <property type="evidence" value="ECO:0007669"/>
    <property type="project" value="TreeGrafter"/>
</dbReference>
<dbReference type="OrthoDB" id="1734573at2759"/>
<evidence type="ECO:0000256" key="5">
    <source>
        <dbReference type="ARBA" id="ARBA00023136"/>
    </source>
</evidence>
<keyword evidence="4 6" id="KW-1133">Transmembrane helix</keyword>
<comment type="caution">
    <text evidence="6">Lacks conserved residue(s) required for the propagation of feature annotation.</text>
</comment>
<comment type="similarity">
    <text evidence="2 6">Belongs to the GDT1 family.</text>
</comment>
<reference evidence="7" key="1">
    <citation type="submission" date="2019-11" db="EMBL/GenBank/DDBJ databases">
        <authorList>
            <person name="Liu Y."/>
            <person name="Hou J."/>
            <person name="Li T.-Q."/>
            <person name="Guan C.-H."/>
            <person name="Wu X."/>
            <person name="Wu H.-Z."/>
            <person name="Ling F."/>
            <person name="Zhang R."/>
            <person name="Shi X.-G."/>
            <person name="Ren J.-P."/>
            <person name="Chen E.-F."/>
            <person name="Sun J.-M."/>
        </authorList>
    </citation>
    <scope>NUCLEOTIDE SEQUENCE</scope>
    <source>
        <strain evidence="7">Adult_tree_wgs_1</strain>
        <tissue evidence="7">Leaves</tissue>
    </source>
</reference>
<feature type="transmembrane region" description="Helical" evidence="6">
    <location>
        <begin position="34"/>
        <end position="57"/>
    </location>
</feature>
<sequence>MVVLVFPSLQTVIHSTFSLSKEHPEWLFKPVREAHYALCFSLSSLVATFFILARFLLDLLLVQSLSERKCSINSRKLLQLQLFTAALERMGRLLDASTIALGAAQSPWGVASGAIVGHLLATSIAILGGGFLANYISEKLRFRGDKCELNKVKYFLMNAKSSADAVNISCHKRQICRPCDVFPYKIEVDAPSLLYIKAMKDLSSQLVEARIDFELCPKQSGDVYEKSLLELLEGISNVQTLHIPGDCIQATSMILGR</sequence>
<organism evidence="7 8">
    <name type="scientific">Rhododendron simsii</name>
    <name type="common">Sims's rhododendron</name>
    <dbReference type="NCBI Taxonomy" id="118357"/>
    <lineage>
        <taxon>Eukaryota</taxon>
        <taxon>Viridiplantae</taxon>
        <taxon>Streptophyta</taxon>
        <taxon>Embryophyta</taxon>
        <taxon>Tracheophyta</taxon>
        <taxon>Spermatophyta</taxon>
        <taxon>Magnoliopsida</taxon>
        <taxon>eudicotyledons</taxon>
        <taxon>Gunneridae</taxon>
        <taxon>Pentapetalae</taxon>
        <taxon>asterids</taxon>
        <taxon>Ericales</taxon>
        <taxon>Ericaceae</taxon>
        <taxon>Ericoideae</taxon>
        <taxon>Rhodoreae</taxon>
        <taxon>Rhododendron</taxon>
    </lineage>
</organism>
<dbReference type="GO" id="GO:0009507">
    <property type="term" value="C:chloroplast"/>
    <property type="evidence" value="ECO:0007669"/>
    <property type="project" value="TreeGrafter"/>
</dbReference>
<protein>
    <recommendedName>
        <fullName evidence="6">GDT1 family protein</fullName>
    </recommendedName>
</protein>
<gene>
    <name evidence="7" type="ORF">RHSIM_Rhsim02G0051000</name>
</gene>
<evidence type="ECO:0000313" key="7">
    <source>
        <dbReference type="EMBL" id="KAF7151258.1"/>
    </source>
</evidence>
<dbReference type="PANTHER" id="PTHR12608">
    <property type="entry name" value="TRANSMEMBRANE PROTEIN HTP-1 RELATED"/>
    <property type="match status" value="1"/>
</dbReference>
<comment type="caution">
    <text evidence="7">The sequence shown here is derived from an EMBL/GenBank/DDBJ whole genome shotgun (WGS) entry which is preliminary data.</text>
</comment>
<evidence type="ECO:0000256" key="4">
    <source>
        <dbReference type="ARBA" id="ARBA00022989"/>
    </source>
</evidence>
<accession>A0A834LZ35</accession>
<evidence type="ECO:0000256" key="3">
    <source>
        <dbReference type="ARBA" id="ARBA00022692"/>
    </source>
</evidence>
<dbReference type="GO" id="GO:0005384">
    <property type="term" value="F:manganese ion transmembrane transporter activity"/>
    <property type="evidence" value="ECO:0007669"/>
    <property type="project" value="TreeGrafter"/>
</dbReference>
<keyword evidence="8" id="KW-1185">Reference proteome</keyword>
<dbReference type="EMBL" id="WJXA01000002">
    <property type="protein sequence ID" value="KAF7151258.1"/>
    <property type="molecule type" value="Genomic_DNA"/>
</dbReference>
<dbReference type="GO" id="GO:0016020">
    <property type="term" value="C:membrane"/>
    <property type="evidence" value="ECO:0007669"/>
    <property type="project" value="UniProtKB-SubCell"/>
</dbReference>
<comment type="subcellular location">
    <subcellularLocation>
        <location evidence="1 6">Membrane</location>
        <topology evidence="1 6">Multi-pass membrane protein</topology>
    </subcellularLocation>
</comment>
<evidence type="ECO:0000256" key="2">
    <source>
        <dbReference type="ARBA" id="ARBA00009190"/>
    </source>
</evidence>
<dbReference type="GO" id="GO:0032468">
    <property type="term" value="P:Golgi calcium ion homeostasis"/>
    <property type="evidence" value="ECO:0007669"/>
    <property type="project" value="TreeGrafter"/>
</dbReference>
<evidence type="ECO:0000256" key="1">
    <source>
        <dbReference type="ARBA" id="ARBA00004141"/>
    </source>
</evidence>
<evidence type="ECO:0000256" key="6">
    <source>
        <dbReference type="RuleBase" id="RU365102"/>
    </source>
</evidence>
<dbReference type="GO" id="GO:0032472">
    <property type="term" value="P:Golgi calcium ion transport"/>
    <property type="evidence" value="ECO:0007669"/>
    <property type="project" value="TreeGrafter"/>
</dbReference>
<dbReference type="Proteomes" id="UP000626092">
    <property type="component" value="Unassembled WGS sequence"/>
</dbReference>
<proteinExistence type="inferred from homology"/>
<keyword evidence="3 6" id="KW-0812">Transmembrane</keyword>
<evidence type="ECO:0000313" key="8">
    <source>
        <dbReference type="Proteomes" id="UP000626092"/>
    </source>
</evidence>
<dbReference type="GO" id="GO:0015085">
    <property type="term" value="F:calcium ion transmembrane transporter activity"/>
    <property type="evidence" value="ECO:0007669"/>
    <property type="project" value="TreeGrafter"/>
</dbReference>
<dbReference type="AlphaFoldDB" id="A0A834LZ35"/>
<dbReference type="Pfam" id="PF01169">
    <property type="entry name" value="GDT1"/>
    <property type="match status" value="1"/>
</dbReference>
<feature type="transmembrane region" description="Helical" evidence="6">
    <location>
        <begin position="114"/>
        <end position="136"/>
    </location>
</feature>